<name>A0AAQ0DMM6_9PSED</name>
<keyword evidence="1" id="KW-0812">Transmembrane</keyword>
<keyword evidence="1" id="KW-1133">Transmembrane helix</keyword>
<dbReference type="AlphaFoldDB" id="A0AAQ0DMM6"/>
<proteinExistence type="predicted"/>
<feature type="transmembrane region" description="Helical" evidence="1">
    <location>
        <begin position="18"/>
        <end position="38"/>
    </location>
</feature>
<keyword evidence="1" id="KW-0472">Membrane</keyword>
<protein>
    <submittedName>
        <fullName evidence="2">Uncharacterized protein</fullName>
    </submittedName>
</protein>
<organism evidence="2 3">
    <name type="scientific">Pseudomonas donghuensis</name>
    <dbReference type="NCBI Taxonomy" id="1163398"/>
    <lineage>
        <taxon>Bacteria</taxon>
        <taxon>Pseudomonadati</taxon>
        <taxon>Pseudomonadota</taxon>
        <taxon>Gammaproteobacteria</taxon>
        <taxon>Pseudomonadales</taxon>
        <taxon>Pseudomonadaceae</taxon>
        <taxon>Pseudomonas</taxon>
    </lineage>
</organism>
<reference evidence="2 3" key="2">
    <citation type="journal article" date="2016" name="Front. Microbiol.">
        <title>When Genome-Based Approach Meets the 'Old but Good': Revealing Genes Involved in the Antibacterial Activity of Pseudomonas sp. P482 against Soft Rot Pathogens.</title>
        <authorList>
            <person name="Krzyzanowska D.M."/>
            <person name="Ossowicki A."/>
            <person name="Rajewska M."/>
            <person name="Maciag T."/>
            <person name="Jablonska M."/>
            <person name="Obuchowski M."/>
            <person name="Heeb S."/>
            <person name="Jafra S."/>
        </authorList>
    </citation>
    <scope>NUCLEOTIDE SEQUENCE [LARGE SCALE GENOMIC DNA]</scope>
    <source>
        <strain evidence="2 3">P482</strain>
    </source>
</reference>
<evidence type="ECO:0000256" key="1">
    <source>
        <dbReference type="SAM" id="Phobius"/>
    </source>
</evidence>
<feature type="transmembrane region" description="Helical" evidence="1">
    <location>
        <begin position="77"/>
        <end position="95"/>
    </location>
</feature>
<dbReference type="KEGG" id="pdw:BV82_17330"/>
<dbReference type="GeneID" id="98284067"/>
<reference evidence="2 3" key="1">
    <citation type="journal article" date="2014" name="Genome Announc.">
        <title>Genome Sequence of Pseudomonas sp. Strain P482, a Tomato Rhizosphere Isolate with Broad-Spectrum Antimicrobial Activity.</title>
        <authorList>
            <person name="Krzyzanowska D.M."/>
            <person name="Ossowicki A."/>
            <person name="Jafra S."/>
        </authorList>
    </citation>
    <scope>NUCLEOTIDE SEQUENCE [LARGE SCALE GENOMIC DNA]</scope>
    <source>
        <strain evidence="2 3">P482</strain>
    </source>
</reference>
<dbReference type="RefSeq" id="WP_145997609.1">
    <property type="nucleotide sequence ID" value="NZ_CP071706.1"/>
</dbReference>
<keyword evidence="3" id="KW-1185">Reference proteome</keyword>
<feature type="transmembrane region" description="Helical" evidence="1">
    <location>
        <begin position="50"/>
        <end position="70"/>
    </location>
</feature>
<feature type="transmembrane region" description="Helical" evidence="1">
    <location>
        <begin position="101"/>
        <end position="119"/>
    </location>
</feature>
<sequence>MNPFFRVRTFTRRYFPRLIAVILLTTASFSFATLSVMYSFFHNHPYENEYAVGSVVTAAFLLSFGSYILIRGRVWGVWVIVGLLLACLLAVISTVERTPHKLFSVFSLLVPLSALLVINSRRFRQMCKRVVVIRKMRNRCVAGGGNE</sequence>
<accession>A0AAQ0DMM6</accession>
<evidence type="ECO:0000313" key="3">
    <source>
        <dbReference type="Proteomes" id="UP000027121"/>
    </source>
</evidence>
<dbReference type="EMBL" id="CP071706">
    <property type="protein sequence ID" value="QWE81339.1"/>
    <property type="molecule type" value="Genomic_DNA"/>
</dbReference>
<dbReference type="Proteomes" id="UP000027121">
    <property type="component" value="Chromosome"/>
</dbReference>
<evidence type="ECO:0000313" key="2">
    <source>
        <dbReference type="EMBL" id="QWE81339.1"/>
    </source>
</evidence>
<gene>
    <name evidence="2" type="ORF">BV82_17330</name>
</gene>